<dbReference type="GO" id="GO:0009381">
    <property type="term" value="F:excinuclease ABC activity"/>
    <property type="evidence" value="ECO:0007669"/>
    <property type="project" value="UniProtKB-UniRule"/>
</dbReference>
<evidence type="ECO:0000256" key="3">
    <source>
        <dbReference type="ARBA" id="ARBA00022769"/>
    </source>
</evidence>
<dbReference type="FunFam" id="3.40.1440.10:FF:000001">
    <property type="entry name" value="UvrABC system protein C"/>
    <property type="match status" value="1"/>
</dbReference>
<dbReference type="Gene3D" id="3.40.1440.10">
    <property type="entry name" value="GIY-YIG endonuclease"/>
    <property type="match status" value="1"/>
</dbReference>
<dbReference type="PROSITE" id="PS50165">
    <property type="entry name" value="UVRC"/>
    <property type="match status" value="1"/>
</dbReference>
<dbReference type="NCBIfam" id="NF001824">
    <property type="entry name" value="PRK00558.1-5"/>
    <property type="match status" value="1"/>
</dbReference>
<comment type="caution">
    <text evidence="10">The sequence shown here is derived from an EMBL/GenBank/DDBJ whole genome shotgun (WGS) entry which is preliminary data.</text>
</comment>
<feature type="domain" description="UVR" evidence="7">
    <location>
        <begin position="201"/>
        <end position="236"/>
    </location>
</feature>
<dbReference type="CDD" id="cd10434">
    <property type="entry name" value="GIY-YIG_UvrC_Cho"/>
    <property type="match status" value="1"/>
</dbReference>
<dbReference type="Pfam" id="PF01541">
    <property type="entry name" value="GIY-YIG"/>
    <property type="match status" value="1"/>
</dbReference>
<comment type="subcellular location">
    <subcellularLocation>
        <location evidence="6">Cytoplasm</location>
    </subcellularLocation>
</comment>
<comment type="function">
    <text evidence="6">The UvrABC repair system catalyzes the recognition and processing of DNA lesions. UvrC both incises the 5' and 3' sides of the lesion. The N-terminal half is responsible for the 3' incision and the C-terminal half is responsible for the 5' incision.</text>
</comment>
<evidence type="ECO:0000256" key="6">
    <source>
        <dbReference type="HAMAP-Rule" id="MF_00203"/>
    </source>
</evidence>
<evidence type="ECO:0000256" key="5">
    <source>
        <dbReference type="ARBA" id="ARBA00023204"/>
    </source>
</evidence>
<dbReference type="Pfam" id="PF14520">
    <property type="entry name" value="HHH_5"/>
    <property type="match status" value="1"/>
</dbReference>
<evidence type="ECO:0000259" key="8">
    <source>
        <dbReference type="PROSITE" id="PS50164"/>
    </source>
</evidence>
<comment type="subunit">
    <text evidence="6">Interacts with UvrB in an incision complex.</text>
</comment>
<accession>A0A1F5QCU1</accession>
<dbReference type="InterPro" id="IPR000305">
    <property type="entry name" value="GIY-YIG_endonuc"/>
</dbReference>
<dbReference type="GO" id="GO:0003677">
    <property type="term" value="F:DNA binding"/>
    <property type="evidence" value="ECO:0007669"/>
    <property type="project" value="UniProtKB-UniRule"/>
</dbReference>
<dbReference type="GO" id="GO:0009380">
    <property type="term" value="C:excinuclease repair complex"/>
    <property type="evidence" value="ECO:0007669"/>
    <property type="project" value="InterPro"/>
</dbReference>
<dbReference type="PROSITE" id="PS50164">
    <property type="entry name" value="GIY_YIG"/>
    <property type="match status" value="1"/>
</dbReference>
<reference evidence="10 11" key="1">
    <citation type="journal article" date="2016" name="Nat. Commun.">
        <title>Thousands of microbial genomes shed light on interconnected biogeochemical processes in an aquifer system.</title>
        <authorList>
            <person name="Anantharaman K."/>
            <person name="Brown C.T."/>
            <person name="Hug L.A."/>
            <person name="Sharon I."/>
            <person name="Castelle C.J."/>
            <person name="Probst A.J."/>
            <person name="Thomas B.C."/>
            <person name="Singh A."/>
            <person name="Wilkins M.J."/>
            <person name="Karaoz U."/>
            <person name="Brodie E.L."/>
            <person name="Williams K.H."/>
            <person name="Hubbard S.S."/>
            <person name="Banfield J.F."/>
        </authorList>
    </citation>
    <scope>NUCLEOTIDE SEQUENCE [LARGE SCALE GENOMIC DNA]</scope>
</reference>
<dbReference type="InterPro" id="IPR010994">
    <property type="entry name" value="RuvA_2-like"/>
</dbReference>
<comment type="similarity">
    <text evidence="6">Belongs to the UvrC family.</text>
</comment>
<dbReference type="Gene3D" id="1.10.150.20">
    <property type="entry name" value="5' to 3' exonuclease, C-terminal subdomain"/>
    <property type="match status" value="1"/>
</dbReference>
<organism evidence="10 11">
    <name type="scientific">Candidatus Doudnabacteria bacterium RIFCSPLOWO2_02_FULL_48_13</name>
    <dbReference type="NCBI Taxonomy" id="1817845"/>
    <lineage>
        <taxon>Bacteria</taxon>
        <taxon>Candidatus Doudnaibacteriota</taxon>
    </lineage>
</organism>
<dbReference type="InterPro" id="IPR036876">
    <property type="entry name" value="UVR_dom_sf"/>
</dbReference>
<dbReference type="InterPro" id="IPR038476">
    <property type="entry name" value="UvrC_RNase_H_dom_sf"/>
</dbReference>
<evidence type="ECO:0000259" key="9">
    <source>
        <dbReference type="PROSITE" id="PS50165"/>
    </source>
</evidence>
<gene>
    <name evidence="6" type="primary">uvrC</name>
    <name evidence="10" type="ORF">A3J05_02965</name>
</gene>
<dbReference type="SUPFAM" id="SSF47781">
    <property type="entry name" value="RuvA domain 2-like"/>
    <property type="match status" value="1"/>
</dbReference>
<dbReference type="PROSITE" id="PS50151">
    <property type="entry name" value="UVR"/>
    <property type="match status" value="1"/>
</dbReference>
<dbReference type="InterPro" id="IPR047296">
    <property type="entry name" value="GIY-YIG_UvrC_Cho"/>
</dbReference>
<feature type="domain" description="UvrC family homology region profile" evidence="9">
    <location>
        <begin position="262"/>
        <end position="513"/>
    </location>
</feature>
<sequence>MVELAQKLKHLPNLPGIYVFKNDRGEVLYVGKAKNLKNRVKSYFLNGRDHEPRLQVMIKNIADLDYTVVSSEIESLILENNLIKQYQPRFNVRMRDDKNYQFIKIDYSTQIPQIYPVRSIEKNFRNKNKYFGPYTSGLSVKETLRLIKSVFRLCRNNKVTDRPCFAYHLGRCTGVCIGRIPLVDYRQTFKQIEEFLRHRQSAVLKSLKTEMRETARGKRFERAGILRDNIRNLEHLWQRQKIVSSRSENNDYLGIHLTAKEAVVSLFMVREGKLIHTEHFTLEHENAAAAEIMQRFILQYYTDASDLPKEINLPEALPNQIIIENNWAALNQAGVRLRVPTRGRKKGLVKLAAENAALFYERALSSFEKNLPHVLSELQILLNLPALPKRVEGFDISNIQGTNPVGSMVVFTNGRPDRSQYRKFKINIKDTPDDFAMMKEMLTRRFARINPAPSCRGIAPRRKAILSHSSPQQAAGYSGRCWINSTAEEKWPTPDLIIIDGGKGQLNVATEVLTTYNLQLPIIGLAKRLEEIFLPRAKEPILLALDNPVLFLLQRIRDEAHRFAITFYRTRHRKSGVVSRLEDVPGIGPVTRRKLIKKFGSVSAIRGASLQAIAAEVGMAQAKKIKENL</sequence>
<keyword evidence="5 6" id="KW-0234">DNA repair</keyword>
<dbReference type="InterPro" id="IPR004791">
    <property type="entry name" value="UvrC"/>
</dbReference>
<keyword evidence="1 6" id="KW-0963">Cytoplasm</keyword>
<dbReference type="Pfam" id="PF22920">
    <property type="entry name" value="UvrC_RNaseH"/>
    <property type="match status" value="1"/>
</dbReference>
<keyword evidence="6" id="KW-0742">SOS response</keyword>
<dbReference type="InterPro" id="IPR001162">
    <property type="entry name" value="UvrC_RNase_H_dom"/>
</dbReference>
<dbReference type="PANTHER" id="PTHR30562:SF1">
    <property type="entry name" value="UVRABC SYSTEM PROTEIN C"/>
    <property type="match status" value="1"/>
</dbReference>
<dbReference type="InterPro" id="IPR050066">
    <property type="entry name" value="UvrABC_protein_C"/>
</dbReference>
<dbReference type="GO" id="GO:0006289">
    <property type="term" value="P:nucleotide-excision repair"/>
    <property type="evidence" value="ECO:0007669"/>
    <property type="project" value="UniProtKB-UniRule"/>
</dbReference>
<evidence type="ECO:0000259" key="7">
    <source>
        <dbReference type="PROSITE" id="PS50151"/>
    </source>
</evidence>
<dbReference type="SMART" id="SM00465">
    <property type="entry name" value="GIYc"/>
    <property type="match status" value="1"/>
</dbReference>
<dbReference type="GO" id="GO:0009432">
    <property type="term" value="P:SOS response"/>
    <property type="evidence" value="ECO:0007669"/>
    <property type="project" value="UniProtKB-UniRule"/>
</dbReference>
<proteinExistence type="inferred from homology"/>
<dbReference type="PANTHER" id="PTHR30562">
    <property type="entry name" value="UVRC/OXIDOREDUCTASE"/>
    <property type="match status" value="1"/>
</dbReference>
<dbReference type="HAMAP" id="MF_00203">
    <property type="entry name" value="UvrC"/>
    <property type="match status" value="1"/>
</dbReference>
<evidence type="ECO:0000256" key="4">
    <source>
        <dbReference type="ARBA" id="ARBA00022881"/>
    </source>
</evidence>
<protein>
    <recommendedName>
        <fullName evidence="6">UvrABC system protein C</fullName>
        <shortName evidence="6">Protein UvrC</shortName>
    </recommendedName>
    <alternativeName>
        <fullName evidence="6">Excinuclease ABC subunit C</fullName>
    </alternativeName>
</protein>
<dbReference type="AlphaFoldDB" id="A0A1F5QCU1"/>
<dbReference type="Proteomes" id="UP000177235">
    <property type="component" value="Unassembled WGS sequence"/>
</dbReference>
<dbReference type="Pfam" id="PF08459">
    <property type="entry name" value="UvrC_RNaseH_dom"/>
    <property type="match status" value="1"/>
</dbReference>
<dbReference type="SUPFAM" id="SSF82771">
    <property type="entry name" value="GIY-YIG endonuclease"/>
    <property type="match status" value="1"/>
</dbReference>
<name>A0A1F5QCU1_9BACT</name>
<evidence type="ECO:0000256" key="1">
    <source>
        <dbReference type="ARBA" id="ARBA00022490"/>
    </source>
</evidence>
<keyword evidence="3 6" id="KW-0228">DNA excision</keyword>
<feature type="domain" description="GIY-YIG" evidence="8">
    <location>
        <begin position="13"/>
        <end position="92"/>
    </location>
</feature>
<keyword evidence="4 6" id="KW-0267">Excision nuclease</keyword>
<dbReference type="EMBL" id="MFFF01000004">
    <property type="protein sequence ID" value="OGF00034.1"/>
    <property type="molecule type" value="Genomic_DNA"/>
</dbReference>
<dbReference type="InterPro" id="IPR035901">
    <property type="entry name" value="GIY-YIG_endonuc_sf"/>
</dbReference>
<evidence type="ECO:0000313" key="10">
    <source>
        <dbReference type="EMBL" id="OGF00034.1"/>
    </source>
</evidence>
<evidence type="ECO:0000256" key="2">
    <source>
        <dbReference type="ARBA" id="ARBA00022763"/>
    </source>
</evidence>
<dbReference type="Gene3D" id="3.30.420.340">
    <property type="entry name" value="UvrC, RNAse H endonuclease domain"/>
    <property type="match status" value="1"/>
</dbReference>
<evidence type="ECO:0000313" key="11">
    <source>
        <dbReference type="Proteomes" id="UP000177235"/>
    </source>
</evidence>
<dbReference type="NCBIfam" id="TIGR00194">
    <property type="entry name" value="uvrC"/>
    <property type="match status" value="1"/>
</dbReference>
<dbReference type="SUPFAM" id="SSF46600">
    <property type="entry name" value="C-terminal UvrC-binding domain of UvrB"/>
    <property type="match status" value="1"/>
</dbReference>
<keyword evidence="2 6" id="KW-0227">DNA damage</keyword>
<dbReference type="GO" id="GO:0005737">
    <property type="term" value="C:cytoplasm"/>
    <property type="evidence" value="ECO:0007669"/>
    <property type="project" value="UniProtKB-SubCell"/>
</dbReference>
<dbReference type="InterPro" id="IPR001943">
    <property type="entry name" value="UVR_dom"/>
</dbReference>